<proteinExistence type="predicted"/>
<protein>
    <submittedName>
        <fullName evidence="2">Uncharacterized protein</fullName>
    </submittedName>
</protein>
<evidence type="ECO:0000256" key="1">
    <source>
        <dbReference type="SAM" id="Phobius"/>
    </source>
</evidence>
<accession>A0A7S2G9Q5</accession>
<reference evidence="2" key="1">
    <citation type="submission" date="2021-01" db="EMBL/GenBank/DDBJ databases">
        <authorList>
            <person name="Corre E."/>
            <person name="Pelletier E."/>
            <person name="Niang G."/>
            <person name="Scheremetjew M."/>
            <person name="Finn R."/>
            <person name="Kale V."/>
            <person name="Holt S."/>
            <person name="Cochrane G."/>
            <person name="Meng A."/>
            <person name="Brown T."/>
            <person name="Cohen L."/>
        </authorList>
    </citation>
    <scope>NUCLEOTIDE SEQUENCE</scope>
    <source>
        <strain evidence="2">CCMP1381</strain>
    </source>
</reference>
<dbReference type="AlphaFoldDB" id="A0A7S2G9Q5"/>
<name>A0A7S2G9Q5_9STRA</name>
<keyword evidence="1" id="KW-0812">Transmembrane</keyword>
<dbReference type="EMBL" id="HBGS01034576">
    <property type="protein sequence ID" value="CAD9438360.1"/>
    <property type="molecule type" value="Transcribed_RNA"/>
</dbReference>
<keyword evidence="1" id="KW-0472">Membrane</keyword>
<organism evidence="2">
    <name type="scientific">Octactis speculum</name>
    <dbReference type="NCBI Taxonomy" id="3111310"/>
    <lineage>
        <taxon>Eukaryota</taxon>
        <taxon>Sar</taxon>
        <taxon>Stramenopiles</taxon>
        <taxon>Ochrophyta</taxon>
        <taxon>Dictyochophyceae</taxon>
        <taxon>Dictyochales</taxon>
        <taxon>Dictyochaceae</taxon>
        <taxon>Octactis</taxon>
    </lineage>
</organism>
<feature type="transmembrane region" description="Helical" evidence="1">
    <location>
        <begin position="80"/>
        <end position="99"/>
    </location>
</feature>
<sequence>MRWHKNSNGMKIDRILLVLMPEGYITWAKERKTIDQTRRLNLDLGYGDSGGASAALSSFHDHRLPLSGGNRVWNSAFTHTLSLTMVGLVCGGMLVHILANDPI</sequence>
<evidence type="ECO:0000313" key="2">
    <source>
        <dbReference type="EMBL" id="CAD9438360.1"/>
    </source>
</evidence>
<gene>
    <name evidence="2" type="ORF">DSPE1174_LOCUS17835</name>
</gene>
<keyword evidence="1" id="KW-1133">Transmembrane helix</keyword>